<name>A0A841T7U1_9BACL</name>
<accession>A0A841T7U1</accession>
<evidence type="ECO:0000313" key="2">
    <source>
        <dbReference type="EMBL" id="MBB6637241.1"/>
    </source>
</evidence>
<dbReference type="SUPFAM" id="SSF53448">
    <property type="entry name" value="Nucleotide-diphospho-sugar transferases"/>
    <property type="match status" value="1"/>
</dbReference>
<reference evidence="2 3" key="1">
    <citation type="submission" date="2020-08" db="EMBL/GenBank/DDBJ databases">
        <title>Cohnella phylogeny.</title>
        <authorList>
            <person name="Dunlap C."/>
        </authorList>
    </citation>
    <scope>NUCLEOTIDE SEQUENCE [LARGE SCALE GENOMIC DNA]</scope>
    <source>
        <strain evidence="2 3">DSM 25241</strain>
    </source>
</reference>
<dbReference type="InterPro" id="IPR050834">
    <property type="entry name" value="Glycosyltransf_2"/>
</dbReference>
<evidence type="ECO:0000259" key="1">
    <source>
        <dbReference type="Pfam" id="PF00535"/>
    </source>
</evidence>
<keyword evidence="3" id="KW-1185">Reference proteome</keyword>
<dbReference type="Gene3D" id="3.90.550.10">
    <property type="entry name" value="Spore Coat Polysaccharide Biosynthesis Protein SpsA, Chain A"/>
    <property type="match status" value="1"/>
</dbReference>
<dbReference type="PANTHER" id="PTHR43685:SF2">
    <property type="entry name" value="GLYCOSYLTRANSFERASE 2-LIKE DOMAIN-CONTAINING PROTEIN"/>
    <property type="match status" value="1"/>
</dbReference>
<dbReference type="EMBL" id="JACJVQ010000021">
    <property type="protein sequence ID" value="MBB6637241.1"/>
    <property type="molecule type" value="Genomic_DNA"/>
</dbReference>
<keyword evidence="2" id="KW-0808">Transferase</keyword>
<evidence type="ECO:0000313" key="3">
    <source>
        <dbReference type="Proteomes" id="UP000535838"/>
    </source>
</evidence>
<dbReference type="Pfam" id="PF00535">
    <property type="entry name" value="Glycos_transf_2"/>
    <property type="match status" value="1"/>
</dbReference>
<dbReference type="PROSITE" id="PS51257">
    <property type="entry name" value="PROKAR_LIPOPROTEIN"/>
    <property type="match status" value="1"/>
</dbReference>
<sequence length="247" mass="28411">MGAARSSDYGQPGVSVIACTNRFDYLNNLFRNYLRQSHTKKELIIIVNNDRIPLSPYLRAARLLRNVRIYRYPERLSLGACLNRAVRKARFGLVAKFDDDDYYGAYYLADSIDTLARTGADVVGKKSHYMYLKGSKSLLLRFSGAENRPVARLPGATLVFRRQVFDKVRFPDRSVGEDDLFCLSCRKMGFKVYSGNKFNFVAIRRKNSADHTWVISDKELLDHHKLVHNVHNYKKYVHRKPGAGIRP</sequence>
<dbReference type="GO" id="GO:0016740">
    <property type="term" value="F:transferase activity"/>
    <property type="evidence" value="ECO:0007669"/>
    <property type="project" value="UniProtKB-KW"/>
</dbReference>
<dbReference type="PANTHER" id="PTHR43685">
    <property type="entry name" value="GLYCOSYLTRANSFERASE"/>
    <property type="match status" value="1"/>
</dbReference>
<dbReference type="AlphaFoldDB" id="A0A841T7U1"/>
<gene>
    <name evidence="2" type="ORF">H7B67_24200</name>
</gene>
<dbReference type="RefSeq" id="WP_185122458.1">
    <property type="nucleotide sequence ID" value="NZ_JACJVQ010000021.1"/>
</dbReference>
<dbReference type="InterPro" id="IPR001173">
    <property type="entry name" value="Glyco_trans_2-like"/>
</dbReference>
<dbReference type="InterPro" id="IPR029044">
    <property type="entry name" value="Nucleotide-diphossugar_trans"/>
</dbReference>
<proteinExistence type="predicted"/>
<organism evidence="2 3">
    <name type="scientific">Cohnella thailandensis</name>
    <dbReference type="NCBI Taxonomy" id="557557"/>
    <lineage>
        <taxon>Bacteria</taxon>
        <taxon>Bacillati</taxon>
        <taxon>Bacillota</taxon>
        <taxon>Bacilli</taxon>
        <taxon>Bacillales</taxon>
        <taxon>Paenibacillaceae</taxon>
        <taxon>Cohnella</taxon>
    </lineage>
</organism>
<feature type="domain" description="Glycosyltransferase 2-like" evidence="1">
    <location>
        <begin position="16"/>
        <end position="124"/>
    </location>
</feature>
<comment type="caution">
    <text evidence="2">The sequence shown here is derived from an EMBL/GenBank/DDBJ whole genome shotgun (WGS) entry which is preliminary data.</text>
</comment>
<dbReference type="Proteomes" id="UP000535838">
    <property type="component" value="Unassembled WGS sequence"/>
</dbReference>
<protein>
    <submittedName>
        <fullName evidence="2">Glycosyltransferase family 2 protein</fullName>
    </submittedName>
</protein>
<dbReference type="CDD" id="cd00761">
    <property type="entry name" value="Glyco_tranf_GTA_type"/>
    <property type="match status" value="1"/>
</dbReference>